<evidence type="ECO:0000313" key="3">
    <source>
        <dbReference type="Proteomes" id="UP000799421"/>
    </source>
</evidence>
<feature type="region of interest" description="Disordered" evidence="1">
    <location>
        <begin position="1"/>
        <end position="24"/>
    </location>
</feature>
<evidence type="ECO:0000313" key="2">
    <source>
        <dbReference type="EMBL" id="KAF2861085.1"/>
    </source>
</evidence>
<dbReference type="AlphaFoldDB" id="A0A6A7C2C4"/>
<accession>A0A6A7C2C4</accession>
<dbReference type="Proteomes" id="UP000799421">
    <property type="component" value="Unassembled WGS sequence"/>
</dbReference>
<gene>
    <name evidence="2" type="ORF">K470DRAFT_46407</name>
</gene>
<name>A0A6A7C2C4_9PEZI</name>
<protein>
    <submittedName>
        <fullName evidence="2">Uncharacterized protein</fullName>
    </submittedName>
</protein>
<organism evidence="2 3">
    <name type="scientific">Piedraia hortae CBS 480.64</name>
    <dbReference type="NCBI Taxonomy" id="1314780"/>
    <lineage>
        <taxon>Eukaryota</taxon>
        <taxon>Fungi</taxon>
        <taxon>Dikarya</taxon>
        <taxon>Ascomycota</taxon>
        <taxon>Pezizomycotina</taxon>
        <taxon>Dothideomycetes</taxon>
        <taxon>Dothideomycetidae</taxon>
        <taxon>Capnodiales</taxon>
        <taxon>Piedraiaceae</taxon>
        <taxon>Piedraia</taxon>
    </lineage>
</organism>
<sequence length="179" mass="20050">MSSTTYPSPLQPPRSPKRGGPQIAHSGLATVDKIWLHILPLRSSSEHTTRAPTGPIPIRMPVHQKPATRHRYSQGHALQANRPPDKRAIFLQSCVSLHRRGEGTIQAYCIILRLDCLATASGAPRQSMPCFGLSQTTWTRTMDDVDRMDYWNNDICLMTHCPVTPAVLSYNSGHRRWGM</sequence>
<dbReference type="EMBL" id="MU005975">
    <property type="protein sequence ID" value="KAF2861085.1"/>
    <property type="molecule type" value="Genomic_DNA"/>
</dbReference>
<evidence type="ECO:0000256" key="1">
    <source>
        <dbReference type="SAM" id="MobiDB-lite"/>
    </source>
</evidence>
<keyword evidence="3" id="KW-1185">Reference proteome</keyword>
<reference evidence="2" key="1">
    <citation type="journal article" date="2020" name="Stud. Mycol.">
        <title>101 Dothideomycetes genomes: a test case for predicting lifestyles and emergence of pathogens.</title>
        <authorList>
            <person name="Haridas S."/>
            <person name="Albert R."/>
            <person name="Binder M."/>
            <person name="Bloem J."/>
            <person name="Labutti K."/>
            <person name="Salamov A."/>
            <person name="Andreopoulos B."/>
            <person name="Baker S."/>
            <person name="Barry K."/>
            <person name="Bills G."/>
            <person name="Bluhm B."/>
            <person name="Cannon C."/>
            <person name="Castanera R."/>
            <person name="Culley D."/>
            <person name="Daum C."/>
            <person name="Ezra D."/>
            <person name="Gonzalez J."/>
            <person name="Henrissat B."/>
            <person name="Kuo A."/>
            <person name="Liang C."/>
            <person name="Lipzen A."/>
            <person name="Lutzoni F."/>
            <person name="Magnuson J."/>
            <person name="Mondo S."/>
            <person name="Nolan M."/>
            <person name="Ohm R."/>
            <person name="Pangilinan J."/>
            <person name="Park H.-J."/>
            <person name="Ramirez L."/>
            <person name="Alfaro M."/>
            <person name="Sun H."/>
            <person name="Tritt A."/>
            <person name="Yoshinaga Y."/>
            <person name="Zwiers L.-H."/>
            <person name="Turgeon B."/>
            <person name="Goodwin S."/>
            <person name="Spatafora J."/>
            <person name="Crous P."/>
            <person name="Grigoriev I."/>
        </authorList>
    </citation>
    <scope>NUCLEOTIDE SEQUENCE</scope>
    <source>
        <strain evidence="2">CBS 480.64</strain>
    </source>
</reference>
<proteinExistence type="predicted"/>